<accession>M4DXU2</accession>
<protein>
    <submittedName>
        <fullName evidence="2">Uncharacterized protein</fullName>
    </submittedName>
</protein>
<feature type="region of interest" description="Disordered" evidence="1">
    <location>
        <begin position="131"/>
        <end position="171"/>
    </location>
</feature>
<dbReference type="InParanoid" id="M4DXU2"/>
<reference evidence="2" key="3">
    <citation type="submission" date="2023-03" db="UniProtKB">
        <authorList>
            <consortium name="EnsemblPlants"/>
        </authorList>
    </citation>
    <scope>IDENTIFICATION</scope>
    <source>
        <strain evidence="2">cv. Chiifu-401-42</strain>
    </source>
</reference>
<evidence type="ECO:0000313" key="2">
    <source>
        <dbReference type="EnsemblPlants" id="Bra021338.1-P"/>
    </source>
</evidence>
<evidence type="ECO:0000256" key="1">
    <source>
        <dbReference type="SAM" id="MobiDB-lite"/>
    </source>
</evidence>
<proteinExistence type="predicted"/>
<feature type="region of interest" description="Disordered" evidence="1">
    <location>
        <begin position="1"/>
        <end position="33"/>
    </location>
</feature>
<reference evidence="2 3" key="2">
    <citation type="journal article" date="2018" name="Hortic Res">
        <title>Improved Brassica rapa reference genome by single-molecule sequencing and chromosome conformation capture technologies.</title>
        <authorList>
            <person name="Zhang L."/>
            <person name="Cai X."/>
            <person name="Wu J."/>
            <person name="Liu M."/>
            <person name="Grob S."/>
            <person name="Cheng F."/>
            <person name="Liang J."/>
            <person name="Cai C."/>
            <person name="Liu Z."/>
            <person name="Liu B."/>
            <person name="Wang F."/>
            <person name="Li S."/>
            <person name="Liu F."/>
            <person name="Li X."/>
            <person name="Cheng L."/>
            <person name="Yang W."/>
            <person name="Li M.H."/>
            <person name="Grossniklaus U."/>
            <person name="Zheng H."/>
            <person name="Wang X."/>
        </authorList>
    </citation>
    <scope>NUCLEOTIDE SEQUENCE [LARGE SCALE GENOMIC DNA]</scope>
    <source>
        <strain evidence="2 3">cv. Chiifu-401-42</strain>
    </source>
</reference>
<dbReference type="AlphaFoldDB" id="M4DXU2"/>
<dbReference type="Gramene" id="Bra021338.1">
    <property type="protein sequence ID" value="Bra021338.1-P"/>
    <property type="gene ID" value="Bra021338"/>
</dbReference>
<dbReference type="EnsemblPlants" id="Bra021338.1">
    <property type="protein sequence ID" value="Bra021338.1-P"/>
    <property type="gene ID" value="Bra021338"/>
</dbReference>
<feature type="compositionally biased region" description="Acidic residues" evidence="1">
    <location>
        <begin position="1"/>
        <end position="13"/>
    </location>
</feature>
<keyword evidence="3" id="KW-1185">Reference proteome</keyword>
<evidence type="ECO:0000313" key="3">
    <source>
        <dbReference type="Proteomes" id="UP000011750"/>
    </source>
</evidence>
<sequence length="336" mass="39623">MDAEKEDDSDSADTDMPAPRAGTSRAEKRKRKEIDQKPYVVCNTILAEKNKLAERMLQMVWWMMDDNDDADDQYEDDESKSVDVFKPDRLLQRTFQDFKIQRKYKNKVPPNMFQAKFGAVTVTGAKRLSADQGETILDSRMDTEKEDDSNSADTDMPAPRAGTSRAGKRKRKEVDQKPYVVFNTILAEKSKLAERMLQMVWWMMDDNDDKDDQYEDDESNSLDMFKLDRLLQRTFQDFKIQRVSSSPLIYLDCFKEHFKISRFKGTLQDDIMFNSLCTDQFNSVMIFFMVWWMMDDNDDEDDQYEDNESNSLDVFKLHILLQRTFQDFKMQRYIAG</sequence>
<dbReference type="Proteomes" id="UP000011750">
    <property type="component" value="Chromosome A01"/>
</dbReference>
<reference evidence="2 3" key="1">
    <citation type="journal article" date="2011" name="Nat. Genet.">
        <title>The genome of the mesopolyploid crop species Brassica rapa.</title>
        <authorList>
            <consortium name="Brassica rapa Genome Sequencing Project Consortium"/>
            <person name="Wang X."/>
            <person name="Wang H."/>
            <person name="Wang J."/>
            <person name="Sun R."/>
            <person name="Wu J."/>
            <person name="Liu S."/>
            <person name="Bai Y."/>
            <person name="Mun J.H."/>
            <person name="Bancroft I."/>
            <person name="Cheng F."/>
            <person name="Huang S."/>
            <person name="Li X."/>
            <person name="Hua W."/>
            <person name="Wang J."/>
            <person name="Wang X."/>
            <person name="Freeling M."/>
            <person name="Pires J.C."/>
            <person name="Paterson A.H."/>
            <person name="Chalhoub B."/>
            <person name="Wang B."/>
            <person name="Hayward A."/>
            <person name="Sharpe A.G."/>
            <person name="Park B.S."/>
            <person name="Weisshaar B."/>
            <person name="Liu B."/>
            <person name="Li B."/>
            <person name="Liu B."/>
            <person name="Tong C."/>
            <person name="Song C."/>
            <person name="Duran C."/>
            <person name="Peng C."/>
            <person name="Geng C."/>
            <person name="Koh C."/>
            <person name="Lin C."/>
            <person name="Edwards D."/>
            <person name="Mu D."/>
            <person name="Shen D."/>
            <person name="Soumpourou E."/>
            <person name="Li F."/>
            <person name="Fraser F."/>
            <person name="Conant G."/>
            <person name="Lassalle G."/>
            <person name="King G.J."/>
            <person name="Bonnema G."/>
            <person name="Tang H."/>
            <person name="Wang H."/>
            <person name="Belcram H."/>
            <person name="Zhou H."/>
            <person name="Hirakawa H."/>
            <person name="Abe H."/>
            <person name="Guo H."/>
            <person name="Wang H."/>
            <person name="Jin H."/>
            <person name="Parkin I.A."/>
            <person name="Batley J."/>
            <person name="Kim J.S."/>
            <person name="Just J."/>
            <person name="Li J."/>
            <person name="Xu J."/>
            <person name="Deng J."/>
            <person name="Kim J.A."/>
            <person name="Li J."/>
            <person name="Yu J."/>
            <person name="Meng J."/>
            <person name="Wang J."/>
            <person name="Min J."/>
            <person name="Poulain J."/>
            <person name="Wang J."/>
            <person name="Hatakeyama K."/>
            <person name="Wu K."/>
            <person name="Wang L."/>
            <person name="Fang L."/>
            <person name="Trick M."/>
            <person name="Links M.G."/>
            <person name="Zhao M."/>
            <person name="Jin M."/>
            <person name="Ramchiary N."/>
            <person name="Drou N."/>
            <person name="Berkman P.J."/>
            <person name="Cai Q."/>
            <person name="Huang Q."/>
            <person name="Li R."/>
            <person name="Tabata S."/>
            <person name="Cheng S."/>
            <person name="Zhang S."/>
            <person name="Zhang S."/>
            <person name="Huang S."/>
            <person name="Sato S."/>
            <person name="Sun S."/>
            <person name="Kwon S.J."/>
            <person name="Choi S.R."/>
            <person name="Lee T.H."/>
            <person name="Fan W."/>
            <person name="Zhao X."/>
            <person name="Tan X."/>
            <person name="Xu X."/>
            <person name="Wang Y."/>
            <person name="Qiu Y."/>
            <person name="Yin Y."/>
            <person name="Li Y."/>
            <person name="Du Y."/>
            <person name="Liao Y."/>
            <person name="Lim Y."/>
            <person name="Narusaka Y."/>
            <person name="Wang Y."/>
            <person name="Wang Z."/>
            <person name="Li Z."/>
            <person name="Wang Z."/>
            <person name="Xiong Z."/>
            <person name="Zhang Z."/>
        </authorList>
    </citation>
    <scope>NUCLEOTIDE SEQUENCE [LARGE SCALE GENOMIC DNA]</scope>
    <source>
        <strain evidence="2 3">cv. Chiifu-401-42</strain>
    </source>
</reference>
<dbReference type="HOGENOM" id="CLU_827299_0_0_1"/>
<organism evidence="2 3">
    <name type="scientific">Brassica campestris</name>
    <name type="common">Field mustard</name>
    <dbReference type="NCBI Taxonomy" id="3711"/>
    <lineage>
        <taxon>Eukaryota</taxon>
        <taxon>Viridiplantae</taxon>
        <taxon>Streptophyta</taxon>
        <taxon>Embryophyta</taxon>
        <taxon>Tracheophyta</taxon>
        <taxon>Spermatophyta</taxon>
        <taxon>Magnoliopsida</taxon>
        <taxon>eudicotyledons</taxon>
        <taxon>Gunneridae</taxon>
        <taxon>Pentapetalae</taxon>
        <taxon>rosids</taxon>
        <taxon>malvids</taxon>
        <taxon>Brassicales</taxon>
        <taxon>Brassicaceae</taxon>
        <taxon>Brassiceae</taxon>
        <taxon>Brassica</taxon>
    </lineage>
</organism>
<name>M4DXU2_BRACM</name>